<protein>
    <submittedName>
        <fullName evidence="1">Uncharacterized protein</fullName>
    </submittedName>
</protein>
<reference evidence="1" key="1">
    <citation type="submission" date="2021-05" db="EMBL/GenBank/DDBJ databases">
        <authorList>
            <person name="Scholz U."/>
            <person name="Mascher M."/>
            <person name="Fiebig A."/>
        </authorList>
    </citation>
    <scope>NUCLEOTIDE SEQUENCE [LARGE SCALE GENOMIC DNA]</scope>
</reference>
<organism evidence="1 2">
    <name type="scientific">Avena sativa</name>
    <name type="common">Oat</name>
    <dbReference type="NCBI Taxonomy" id="4498"/>
    <lineage>
        <taxon>Eukaryota</taxon>
        <taxon>Viridiplantae</taxon>
        <taxon>Streptophyta</taxon>
        <taxon>Embryophyta</taxon>
        <taxon>Tracheophyta</taxon>
        <taxon>Spermatophyta</taxon>
        <taxon>Magnoliopsida</taxon>
        <taxon>Liliopsida</taxon>
        <taxon>Poales</taxon>
        <taxon>Poaceae</taxon>
        <taxon>BOP clade</taxon>
        <taxon>Pooideae</taxon>
        <taxon>Poodae</taxon>
        <taxon>Poeae</taxon>
        <taxon>Poeae Chloroplast Group 1 (Aveneae type)</taxon>
        <taxon>Aveninae</taxon>
        <taxon>Avena</taxon>
    </lineage>
</organism>
<name>A0ACD5VPQ2_AVESA</name>
<evidence type="ECO:0000313" key="1">
    <source>
        <dbReference type="EnsemblPlants" id="AVESA.00010b.r2.3CG0493040.1.CDS"/>
    </source>
</evidence>
<accession>A0ACD5VPQ2</accession>
<keyword evidence="2" id="KW-1185">Reference proteome</keyword>
<evidence type="ECO:0000313" key="2">
    <source>
        <dbReference type="Proteomes" id="UP001732700"/>
    </source>
</evidence>
<sequence length="1248" mass="137057">MEESGDGGGTGNPPGGASAAPAELLKPLDAVADETGGTSADQQPCEHFSIRRHVALQQMDATFCSLSQIFNGQKQLDKRHNSLYPFLVSMFKRWDCSKCLHKAKILDDTASKTVSMGKNVSRDGCSIRFVRSTKLPTSVDFRSLFPCIQQVVQGKNADRSTHLKSTPESNSKCNSPDEANTDPPMKDLQGSSSNQVTTANLSDNASADVIPLPEDSQIRANREGFDITIPSSPKLSEATMKPNAEDTRKNKEVLNVDHTIPNVPKPVSGQTAGQVRNRGPCEEAAPKRSAGSTCKKKKGKPIAQVGSSDVKVGRRKQIKLRLLSEIINTEPARGSRTDIEVNAEKVADPCEDNRNTDDDISVSHQVVGEIWPNATENNEKEKEVVDDESSLMDWMKKIPKKLRTAKKDSEHKDFDSFASKTTADLFYSKDMHHDFPSSGWRLSKKNALPTISTQQDDENIQNNNLERNTQSGDHMSQMEAENSTDRSLLKVKTINLSKRKMPSTANVQHDGVVAVSRQAVGMISSKNEKKTKYKGVDDDEESSPMNWMKKVPKKLRTEKKDTEHKDLDSCAANSQHILDSVASKDVHDGFVSSVHKLSQRKILGATSSGEGDEHIQHDNLERNVDNTDDQDGMSQMESGNCRQRSMSKVKKVSLSKRNIPSTVDSQHGVLSTENATGKTSILRTDGQCQMEPRKPVQRRLAKVSPGKRGRNVTALEQKIPKRKKQKQQLMPEKQAITDDIPMDIVELLARNQDERPLITETDSSDISHSKSKLAEDEDCTVIAAEDGPNVASNVFDTTSQKKPLAPDSYQKALHDRVAPTTQASDMHALRLQTPGHFNSTQEPQTHLSMGELVTIAATSPLLSRHKDHSIAEEPADCWSHKGAKKLTWDSFEAAPRDSSTSTCGAQFRSSTDAVDLTSTHVAGPSNNYYPTRQPVTSALDHYTDGSVNPVQGRSFPSAMSTMEAGNLCARRNAGQSGFYPRETLPDAHLLRLTEQQMLADFPNYEVSSRNQMEFQLRNSYYAHNQYIASASASYGAQNQYMGSASTLYGSNLNGIGSASTSYGVHNQYVRSASTSYGSHLNGIGSASALYGSNLNGKVPLTLEDLTRPQVQQNLHKPLRPHPRVGVLSSLLQKEIANLPESCGTQSGYRIGVSKGIASSFDINRRENVETLNPGMYSGAWNVLQLGSVSSSPGFSSARNCSAQSLTRDQGRMINPLDRLVKQDICVTNRNPTDFTTISDDNEFLREDI</sequence>
<proteinExistence type="predicted"/>
<dbReference type="Proteomes" id="UP001732700">
    <property type="component" value="Chromosome 3C"/>
</dbReference>
<dbReference type="EnsemblPlants" id="AVESA.00010b.r2.3CG0493040.1">
    <property type="protein sequence ID" value="AVESA.00010b.r2.3CG0493040.1.CDS"/>
    <property type="gene ID" value="AVESA.00010b.r2.3CG0493040"/>
</dbReference>
<reference evidence="1" key="2">
    <citation type="submission" date="2025-09" db="UniProtKB">
        <authorList>
            <consortium name="EnsemblPlants"/>
        </authorList>
    </citation>
    <scope>IDENTIFICATION</scope>
</reference>